<dbReference type="EMBL" id="CACTIH010009027">
    <property type="protein sequence ID" value="CAA3019550.1"/>
    <property type="molecule type" value="Genomic_DNA"/>
</dbReference>
<dbReference type="OrthoDB" id="929250at2759"/>
<evidence type="ECO:0000256" key="1">
    <source>
        <dbReference type="SAM" id="MobiDB-lite"/>
    </source>
</evidence>
<feature type="region of interest" description="Disordered" evidence="1">
    <location>
        <begin position="99"/>
        <end position="118"/>
    </location>
</feature>
<proteinExistence type="predicted"/>
<evidence type="ECO:0000313" key="3">
    <source>
        <dbReference type="Proteomes" id="UP000594638"/>
    </source>
</evidence>
<protein>
    <submittedName>
        <fullName evidence="2">Uncharacterized protein</fullName>
    </submittedName>
</protein>
<sequence>MPDLDLVEALPDNDVAMFEALYFITAYLFPRDYEKVVNYFQTERSIDRAGTSEKSVPSVLLLIASIIGQAHSFDNDNGFVAPPPRRQEPSIPEKSLAVEGPLAVHHSQEEPQSHRVENVESIANKKGKGKMDTSDDLPFSLEPPSFDFGIEYTPPDVLHSEEIQKRVDSIIFDMVMATKTIENEVFTVPVVVGHISHISPNNVIFIGHRYTHF</sequence>
<evidence type="ECO:0000313" key="2">
    <source>
        <dbReference type="EMBL" id="CAA3019550.1"/>
    </source>
</evidence>
<feature type="compositionally biased region" description="Basic and acidic residues" evidence="1">
    <location>
        <begin position="106"/>
        <end position="118"/>
    </location>
</feature>
<keyword evidence="3" id="KW-1185">Reference proteome</keyword>
<dbReference type="Proteomes" id="UP000594638">
    <property type="component" value="Unassembled WGS sequence"/>
</dbReference>
<reference evidence="2 3" key="1">
    <citation type="submission" date="2019-12" db="EMBL/GenBank/DDBJ databases">
        <authorList>
            <person name="Alioto T."/>
            <person name="Alioto T."/>
            <person name="Gomez Garrido J."/>
        </authorList>
    </citation>
    <scope>NUCLEOTIDE SEQUENCE [LARGE SCALE GENOMIC DNA]</scope>
</reference>
<organism evidence="2 3">
    <name type="scientific">Olea europaea subsp. europaea</name>
    <dbReference type="NCBI Taxonomy" id="158383"/>
    <lineage>
        <taxon>Eukaryota</taxon>
        <taxon>Viridiplantae</taxon>
        <taxon>Streptophyta</taxon>
        <taxon>Embryophyta</taxon>
        <taxon>Tracheophyta</taxon>
        <taxon>Spermatophyta</taxon>
        <taxon>Magnoliopsida</taxon>
        <taxon>eudicotyledons</taxon>
        <taxon>Gunneridae</taxon>
        <taxon>Pentapetalae</taxon>
        <taxon>asterids</taxon>
        <taxon>lamiids</taxon>
        <taxon>Lamiales</taxon>
        <taxon>Oleaceae</taxon>
        <taxon>Oleeae</taxon>
        <taxon>Olea</taxon>
    </lineage>
</organism>
<comment type="caution">
    <text evidence="2">The sequence shown here is derived from an EMBL/GenBank/DDBJ whole genome shotgun (WGS) entry which is preliminary data.</text>
</comment>
<dbReference type="AlphaFoldDB" id="A0A8S0UH36"/>
<name>A0A8S0UH36_OLEEU</name>
<gene>
    <name evidence="2" type="ORF">OLEA9_A073177</name>
</gene>
<accession>A0A8S0UH36</accession>
<dbReference type="Gramene" id="OE9A073177T1">
    <property type="protein sequence ID" value="OE9A073177C1"/>
    <property type="gene ID" value="OE9A073177"/>
</dbReference>